<proteinExistence type="predicted"/>
<gene>
    <name evidence="1" type="ORF">K6T79_09145</name>
</gene>
<comment type="caution">
    <text evidence="1">The sequence shown here is derived from an EMBL/GenBank/DDBJ whole genome shotgun (WGS) entry which is preliminary data.</text>
</comment>
<protein>
    <submittedName>
        <fullName evidence="1">Uncharacterized protein</fullName>
    </submittedName>
</protein>
<sequence length="63" mass="6484">MIHNQVSPGFTCHVGSGILGPYCDCPSGWDYVGGNDGSNGKCVTAGPPAVPHAAPGNYRRIRA</sequence>
<reference evidence="1 2" key="1">
    <citation type="submission" date="2023-12" db="EMBL/GenBank/DDBJ databases">
        <title>Description of new species of Mycobacterium terrae complex isolated from sewage at the Sao Paulo Zoological Park Foundation in Brazil.</title>
        <authorList>
            <person name="Romagnoli C.L."/>
            <person name="Conceicao E.C."/>
            <person name="Machado E."/>
            <person name="Barreto L.B.P.F."/>
            <person name="Sharma A."/>
            <person name="Silva N.M."/>
            <person name="Marques L.E."/>
            <person name="Juliana M.A."/>
            <person name="Lourenco M.C.S."/>
            <person name="Digiampietri L.A."/>
            <person name="Suffys P.N."/>
            <person name="Viana-Niero C."/>
        </authorList>
    </citation>
    <scope>NUCLEOTIDE SEQUENCE [LARGE SCALE GENOMIC DNA]</scope>
    <source>
        <strain evidence="1 2">MYC098</strain>
    </source>
</reference>
<dbReference type="RefSeq" id="WP_225406597.1">
    <property type="nucleotide sequence ID" value="NZ_JAYJJR010000004.1"/>
</dbReference>
<dbReference type="Proteomes" id="UP001299596">
    <property type="component" value="Unassembled WGS sequence"/>
</dbReference>
<organism evidence="1 2">
    <name type="scientific">[Mycobacterium] crassicus</name>
    <dbReference type="NCBI Taxonomy" id="2872309"/>
    <lineage>
        <taxon>Bacteria</taxon>
        <taxon>Bacillati</taxon>
        <taxon>Actinomycetota</taxon>
        <taxon>Actinomycetes</taxon>
        <taxon>Mycobacteriales</taxon>
        <taxon>Mycobacteriaceae</taxon>
        <taxon>Mycolicibacter</taxon>
    </lineage>
</organism>
<dbReference type="EMBL" id="JAYJJR010000004">
    <property type="protein sequence ID" value="MEB3021211.1"/>
    <property type="molecule type" value="Genomic_DNA"/>
</dbReference>
<keyword evidence="2" id="KW-1185">Reference proteome</keyword>
<name>A0ABU5XGA7_9MYCO</name>
<evidence type="ECO:0000313" key="1">
    <source>
        <dbReference type="EMBL" id="MEB3021211.1"/>
    </source>
</evidence>
<accession>A0ABU5XGA7</accession>
<evidence type="ECO:0000313" key="2">
    <source>
        <dbReference type="Proteomes" id="UP001299596"/>
    </source>
</evidence>